<evidence type="ECO:0000313" key="8">
    <source>
        <dbReference type="Proteomes" id="UP000703269"/>
    </source>
</evidence>
<keyword evidence="2" id="KW-0285">Flavoprotein</keyword>
<accession>A0A9P3LIC3</accession>
<evidence type="ECO:0000256" key="2">
    <source>
        <dbReference type="ARBA" id="ARBA00022630"/>
    </source>
</evidence>
<evidence type="ECO:0000256" key="1">
    <source>
        <dbReference type="ARBA" id="ARBA00007992"/>
    </source>
</evidence>
<name>A0A9P3LIC3_9APHY</name>
<dbReference type="PANTHER" id="PTHR13789">
    <property type="entry name" value="MONOOXYGENASE"/>
    <property type="match status" value="1"/>
</dbReference>
<organism evidence="7 8">
    <name type="scientific">Phanerochaete sordida</name>
    <dbReference type="NCBI Taxonomy" id="48140"/>
    <lineage>
        <taxon>Eukaryota</taxon>
        <taxon>Fungi</taxon>
        <taxon>Dikarya</taxon>
        <taxon>Basidiomycota</taxon>
        <taxon>Agaricomycotina</taxon>
        <taxon>Agaricomycetes</taxon>
        <taxon>Polyporales</taxon>
        <taxon>Phanerochaetaceae</taxon>
        <taxon>Phanerochaete</taxon>
    </lineage>
</organism>
<evidence type="ECO:0000256" key="4">
    <source>
        <dbReference type="ARBA" id="ARBA00023002"/>
    </source>
</evidence>
<evidence type="ECO:0000259" key="6">
    <source>
        <dbReference type="Pfam" id="PF01494"/>
    </source>
</evidence>
<reference evidence="7 8" key="1">
    <citation type="submission" date="2021-08" db="EMBL/GenBank/DDBJ databases">
        <title>Draft Genome Sequence of Phanerochaete sordida strain YK-624.</title>
        <authorList>
            <person name="Mori T."/>
            <person name="Dohra H."/>
            <person name="Suzuki T."/>
            <person name="Kawagishi H."/>
            <person name="Hirai H."/>
        </authorList>
    </citation>
    <scope>NUCLEOTIDE SEQUENCE [LARGE SCALE GENOMIC DNA]</scope>
    <source>
        <strain evidence="7 8">YK-624</strain>
    </source>
</reference>
<comment type="caution">
    <text evidence="7">The sequence shown here is derived from an EMBL/GenBank/DDBJ whole genome shotgun (WGS) entry which is preliminary data.</text>
</comment>
<keyword evidence="8" id="KW-1185">Reference proteome</keyword>
<keyword evidence="3" id="KW-0274">FAD</keyword>
<dbReference type="InterPro" id="IPR002938">
    <property type="entry name" value="FAD-bd"/>
</dbReference>
<protein>
    <submittedName>
        <fullName evidence="7">FAD-dependent monooxygenase</fullName>
    </submittedName>
</protein>
<dbReference type="InterPro" id="IPR050493">
    <property type="entry name" value="FAD-dep_Monooxygenase_BioMet"/>
</dbReference>
<proteinExistence type="inferred from homology"/>
<sequence length="396" mass="43211">MSPTRVGVIGAGIAGPVLAMFLKQKGYDPVLYERLDAPSDQGLGIALQANGTAVLSKIPGLLDAIGGHTIDEFFFYSALPEDAGLLGASEHPRRLREATGHPLMTVRRPLMHQRVIDFARTRGVPVVFGHNLEALEQHDDGVTVAFANGVKETFSFVVGCDGLHSKTRVCLFGEMSADYTGVTHCGGVSPTPEFWKGKRAPADIYGNGVYMIVAPMGDGVTAWAINSREPEAKEDWRSIGEDATEDFKKNSQFVNWPYGAGELVTTSMKVVKYGIYDRQELKSWHKGRVLLVGDAAHPTSPHLGQGANQAYEDVNLLMELLEKHNPAAGPPSTPTLEAVFTELERTRIPRTSEMVKKARMQGEMRTVAGVEACVRRNAMIRDMCSDPEKMKARFGA</sequence>
<dbReference type="AlphaFoldDB" id="A0A9P3LIC3"/>
<dbReference type="EMBL" id="BPQB01000045">
    <property type="protein sequence ID" value="GJE95022.1"/>
    <property type="molecule type" value="Genomic_DNA"/>
</dbReference>
<dbReference type="GO" id="GO:0071949">
    <property type="term" value="F:FAD binding"/>
    <property type="evidence" value="ECO:0007669"/>
    <property type="project" value="InterPro"/>
</dbReference>
<dbReference type="Gene3D" id="3.50.50.60">
    <property type="entry name" value="FAD/NAD(P)-binding domain"/>
    <property type="match status" value="1"/>
</dbReference>
<dbReference type="SUPFAM" id="SSF51905">
    <property type="entry name" value="FAD/NAD(P)-binding domain"/>
    <property type="match status" value="1"/>
</dbReference>
<dbReference type="OrthoDB" id="47494at2759"/>
<keyword evidence="5 7" id="KW-0503">Monooxygenase</keyword>
<dbReference type="GO" id="GO:0004497">
    <property type="term" value="F:monooxygenase activity"/>
    <property type="evidence" value="ECO:0007669"/>
    <property type="project" value="UniProtKB-KW"/>
</dbReference>
<evidence type="ECO:0000256" key="5">
    <source>
        <dbReference type="ARBA" id="ARBA00023033"/>
    </source>
</evidence>
<dbReference type="InterPro" id="IPR036188">
    <property type="entry name" value="FAD/NAD-bd_sf"/>
</dbReference>
<dbReference type="Proteomes" id="UP000703269">
    <property type="component" value="Unassembled WGS sequence"/>
</dbReference>
<evidence type="ECO:0000256" key="3">
    <source>
        <dbReference type="ARBA" id="ARBA00022827"/>
    </source>
</evidence>
<comment type="similarity">
    <text evidence="1">Belongs to the paxM FAD-dependent monooxygenase family.</text>
</comment>
<gene>
    <name evidence="7" type="ORF">PsYK624_112010</name>
</gene>
<dbReference type="PRINTS" id="PR00420">
    <property type="entry name" value="RNGMNOXGNASE"/>
</dbReference>
<feature type="domain" description="FAD-binding" evidence="6">
    <location>
        <begin position="4"/>
        <end position="321"/>
    </location>
</feature>
<keyword evidence="4" id="KW-0560">Oxidoreductase</keyword>
<evidence type="ECO:0000313" key="7">
    <source>
        <dbReference type="EMBL" id="GJE95022.1"/>
    </source>
</evidence>
<dbReference type="Pfam" id="PF01494">
    <property type="entry name" value="FAD_binding_3"/>
    <property type="match status" value="1"/>
</dbReference>
<dbReference type="PANTHER" id="PTHR13789:SF309">
    <property type="entry name" value="PUTATIVE (AFU_ORTHOLOGUE AFUA_6G14510)-RELATED"/>
    <property type="match status" value="1"/>
</dbReference>